<dbReference type="GO" id="GO:0015026">
    <property type="term" value="F:coreceptor activity"/>
    <property type="evidence" value="ECO:0007669"/>
    <property type="project" value="InterPro"/>
</dbReference>
<evidence type="ECO:0000256" key="12">
    <source>
        <dbReference type="SAM" id="Phobius"/>
    </source>
</evidence>
<dbReference type="GO" id="GO:0009986">
    <property type="term" value="C:cell surface"/>
    <property type="evidence" value="ECO:0007669"/>
    <property type="project" value="TreeGrafter"/>
</dbReference>
<evidence type="ECO:0000256" key="13">
    <source>
        <dbReference type="SAM" id="SignalP"/>
    </source>
</evidence>
<organism evidence="15 16">
    <name type="scientific">Pangasianodon hypophthalmus</name>
    <name type="common">Striped catfish</name>
    <name type="synonym">Helicophagus hypophthalmus</name>
    <dbReference type="NCBI Taxonomy" id="310915"/>
    <lineage>
        <taxon>Eukaryota</taxon>
        <taxon>Metazoa</taxon>
        <taxon>Chordata</taxon>
        <taxon>Craniata</taxon>
        <taxon>Vertebrata</taxon>
        <taxon>Euteleostomi</taxon>
        <taxon>Actinopterygii</taxon>
        <taxon>Neopterygii</taxon>
        <taxon>Teleostei</taxon>
        <taxon>Ostariophysi</taxon>
        <taxon>Siluriformes</taxon>
        <taxon>Pangasiidae</taxon>
        <taxon>Pangasianodon</taxon>
    </lineage>
</organism>
<feature type="domain" description="Immunoglobulin" evidence="14">
    <location>
        <begin position="28"/>
        <end position="135"/>
    </location>
</feature>
<dbReference type="GO" id="GO:0042288">
    <property type="term" value="F:MHC class I protein binding"/>
    <property type="evidence" value="ECO:0007669"/>
    <property type="project" value="InterPro"/>
</dbReference>
<evidence type="ECO:0000259" key="14">
    <source>
        <dbReference type="SMART" id="SM00409"/>
    </source>
</evidence>
<evidence type="ECO:0000256" key="3">
    <source>
        <dbReference type="ARBA" id="ARBA00022729"/>
    </source>
</evidence>
<dbReference type="Gene3D" id="2.60.40.10">
    <property type="entry name" value="Immunoglobulins"/>
    <property type="match status" value="1"/>
</dbReference>
<evidence type="ECO:0000256" key="5">
    <source>
        <dbReference type="ARBA" id="ARBA00022989"/>
    </source>
</evidence>
<comment type="subcellular location">
    <subcellularLocation>
        <location evidence="1">Membrane</location>
        <topology evidence="1">Single-pass type I membrane protein</topology>
    </subcellularLocation>
</comment>
<keyword evidence="10" id="KW-0393">Immunoglobulin domain</keyword>
<keyword evidence="9" id="KW-0325">Glycoprotein</keyword>
<evidence type="ECO:0000313" key="16">
    <source>
        <dbReference type="Proteomes" id="UP000327468"/>
    </source>
</evidence>
<evidence type="ECO:0000256" key="8">
    <source>
        <dbReference type="ARBA" id="ARBA00023157"/>
    </source>
</evidence>
<evidence type="ECO:0000313" key="15">
    <source>
        <dbReference type="EMBL" id="KAB5565254.1"/>
    </source>
</evidence>
<evidence type="ECO:0000256" key="6">
    <source>
        <dbReference type="ARBA" id="ARBA00023130"/>
    </source>
</evidence>
<feature type="region of interest" description="Disordered" evidence="11">
    <location>
        <begin position="138"/>
        <end position="158"/>
    </location>
</feature>
<evidence type="ECO:0000256" key="7">
    <source>
        <dbReference type="ARBA" id="ARBA00023136"/>
    </source>
</evidence>
<dbReference type="SUPFAM" id="SSF48726">
    <property type="entry name" value="Immunoglobulin"/>
    <property type="match status" value="1"/>
</dbReference>
<dbReference type="GO" id="GO:0016020">
    <property type="term" value="C:membrane"/>
    <property type="evidence" value="ECO:0007669"/>
    <property type="project" value="UniProtKB-SubCell"/>
</dbReference>
<reference evidence="15 16" key="1">
    <citation type="submission" date="2019-06" db="EMBL/GenBank/DDBJ databases">
        <title>A chromosome-scale genome assembly of the striped catfish, Pangasianodon hypophthalmus.</title>
        <authorList>
            <person name="Wen M."/>
            <person name="Zahm M."/>
            <person name="Roques C."/>
            <person name="Cabau C."/>
            <person name="Klopp C."/>
            <person name="Donnadieu C."/>
            <person name="Jouanno E."/>
            <person name="Avarre J.-C."/>
            <person name="Campet M."/>
            <person name="Ha T.T.T."/>
            <person name="Dugue R."/>
            <person name="Lampietro C."/>
            <person name="Louis A."/>
            <person name="Herpin A."/>
            <person name="Echchiki A."/>
            <person name="Berthelot C."/>
            <person name="Parey E."/>
            <person name="Roest-Crollius H."/>
            <person name="Braasch I."/>
            <person name="Postlethwait J."/>
            <person name="Bobe J."/>
            <person name="Montfort J."/>
            <person name="Bouchez O."/>
            <person name="Begum T."/>
            <person name="Schartl M."/>
            <person name="Guiguen Y."/>
        </authorList>
    </citation>
    <scope>NUCLEOTIDE SEQUENCE [LARGE SCALE GENOMIC DNA]</scope>
    <source>
        <strain evidence="15 16">Indonesia</strain>
        <tissue evidence="15">Blood</tissue>
    </source>
</reference>
<evidence type="ECO:0000256" key="2">
    <source>
        <dbReference type="ARBA" id="ARBA00022692"/>
    </source>
</evidence>
<keyword evidence="6" id="KW-1064">Adaptive immunity</keyword>
<keyword evidence="8" id="KW-1015">Disulfide bond</keyword>
<dbReference type="InterPro" id="IPR013783">
    <property type="entry name" value="Ig-like_fold"/>
</dbReference>
<dbReference type="InterPro" id="IPR042414">
    <property type="entry name" value="CD8B"/>
</dbReference>
<keyword evidence="3 13" id="KW-0732">Signal</keyword>
<evidence type="ECO:0000256" key="4">
    <source>
        <dbReference type="ARBA" id="ARBA00022859"/>
    </source>
</evidence>
<evidence type="ECO:0000256" key="1">
    <source>
        <dbReference type="ARBA" id="ARBA00004479"/>
    </source>
</evidence>
<feature type="transmembrane region" description="Helical" evidence="12">
    <location>
        <begin position="167"/>
        <end position="191"/>
    </location>
</feature>
<accession>A0A5N5NCI6</accession>
<dbReference type="AlphaFoldDB" id="A0A5N5NCI6"/>
<proteinExistence type="predicted"/>
<dbReference type="Proteomes" id="UP000327468">
    <property type="component" value="Chromosome 9"/>
</dbReference>
<dbReference type="GO" id="GO:0002250">
    <property type="term" value="P:adaptive immune response"/>
    <property type="evidence" value="ECO:0007669"/>
    <property type="project" value="UniProtKB-KW"/>
</dbReference>
<comment type="caution">
    <text evidence="15">The sequence shown here is derived from an EMBL/GenBank/DDBJ whole genome shotgun (WGS) entry which is preliminary data.</text>
</comment>
<gene>
    <name evidence="15" type="ORF">PHYPO_G00239010</name>
</gene>
<dbReference type="SMART" id="SM00409">
    <property type="entry name" value="IG"/>
    <property type="match status" value="1"/>
</dbReference>
<sequence>MEVHLLFFLLSYGNIHIVSTNLSNLKSPDTWTVREKDNISLLCNIKGHEEVAWYRLSFDTLTLLISAQKARTVKSLPVYYNRDESRFVLKPDGEITTATFTIMNLTEDDLGLYFCGITAEPAQMHFGRATRLQFEDKKEETKETFSTQKTPGEEMENTGEASVCERVLMFGGVFMAALLLFLTTVVACSVIRQTKVVR</sequence>
<name>A0A5N5NCI6_PANHP</name>
<feature type="chain" id="PRO_5024392968" description="Immunoglobulin domain-containing protein" evidence="13">
    <location>
        <begin position="21"/>
        <end position="198"/>
    </location>
</feature>
<keyword evidence="16" id="KW-1185">Reference proteome</keyword>
<evidence type="ECO:0000256" key="9">
    <source>
        <dbReference type="ARBA" id="ARBA00023180"/>
    </source>
</evidence>
<keyword evidence="2 12" id="KW-0812">Transmembrane</keyword>
<dbReference type="PANTHER" id="PTHR11292:SF7">
    <property type="entry name" value="T-CELL SURFACE GLYCOPROTEIN CD8 BETA CHAIN-RELATED"/>
    <property type="match status" value="1"/>
</dbReference>
<keyword evidence="4" id="KW-0391">Immunity</keyword>
<evidence type="ECO:0000256" key="10">
    <source>
        <dbReference type="ARBA" id="ARBA00023319"/>
    </source>
</evidence>
<dbReference type="Pfam" id="PF07686">
    <property type="entry name" value="V-set"/>
    <property type="match status" value="1"/>
</dbReference>
<evidence type="ECO:0000256" key="11">
    <source>
        <dbReference type="SAM" id="MobiDB-lite"/>
    </source>
</evidence>
<protein>
    <recommendedName>
        <fullName evidence="14">Immunoglobulin domain-containing protein</fullName>
    </recommendedName>
</protein>
<dbReference type="InterPro" id="IPR013106">
    <property type="entry name" value="Ig_V-set"/>
</dbReference>
<dbReference type="GO" id="GO:0050776">
    <property type="term" value="P:regulation of immune response"/>
    <property type="evidence" value="ECO:0007669"/>
    <property type="project" value="InterPro"/>
</dbReference>
<feature type="signal peptide" evidence="13">
    <location>
        <begin position="1"/>
        <end position="20"/>
    </location>
</feature>
<dbReference type="PANTHER" id="PTHR11292">
    <property type="entry name" value="T-CELL SURFACE GLYCOPROTEIN CD8 BETA CHAIN"/>
    <property type="match status" value="1"/>
</dbReference>
<dbReference type="InterPro" id="IPR003599">
    <property type="entry name" value="Ig_sub"/>
</dbReference>
<keyword evidence="5 12" id="KW-1133">Transmembrane helix</keyword>
<keyword evidence="7 12" id="KW-0472">Membrane</keyword>
<dbReference type="EMBL" id="VFJC01000010">
    <property type="protein sequence ID" value="KAB5565254.1"/>
    <property type="molecule type" value="Genomic_DNA"/>
</dbReference>
<dbReference type="InterPro" id="IPR036179">
    <property type="entry name" value="Ig-like_dom_sf"/>
</dbReference>